<evidence type="ECO:0000313" key="5">
    <source>
        <dbReference type="Proteomes" id="UP001500804"/>
    </source>
</evidence>
<dbReference type="PANTHER" id="PTHR30137">
    <property type="entry name" value="LUCIFERASE-LIKE MONOOXYGENASE"/>
    <property type="match status" value="1"/>
</dbReference>
<keyword evidence="5" id="KW-1185">Reference proteome</keyword>
<comment type="caution">
    <text evidence="4">The sequence shown here is derived from an EMBL/GenBank/DDBJ whole genome shotgun (WGS) entry which is preliminary data.</text>
</comment>
<dbReference type="EMBL" id="BAABJO010000066">
    <property type="protein sequence ID" value="GAA5142978.1"/>
    <property type="molecule type" value="Genomic_DNA"/>
</dbReference>
<name>A0ABP9P9M0_9PSEU</name>
<dbReference type="Pfam" id="PF00296">
    <property type="entry name" value="Bac_luciferase"/>
    <property type="match status" value="1"/>
</dbReference>
<dbReference type="RefSeq" id="WP_345613576.1">
    <property type="nucleotide sequence ID" value="NZ_BAABJO010000066.1"/>
</dbReference>
<evidence type="ECO:0000256" key="1">
    <source>
        <dbReference type="ARBA" id="ARBA00023002"/>
    </source>
</evidence>
<protein>
    <submittedName>
        <fullName evidence="4">LLM class flavin-dependent oxidoreductase</fullName>
    </submittedName>
</protein>
<organism evidence="4 5">
    <name type="scientific">Pseudonocardia adelaidensis</name>
    <dbReference type="NCBI Taxonomy" id="648754"/>
    <lineage>
        <taxon>Bacteria</taxon>
        <taxon>Bacillati</taxon>
        <taxon>Actinomycetota</taxon>
        <taxon>Actinomycetes</taxon>
        <taxon>Pseudonocardiales</taxon>
        <taxon>Pseudonocardiaceae</taxon>
        <taxon>Pseudonocardia</taxon>
    </lineage>
</organism>
<evidence type="ECO:0000313" key="4">
    <source>
        <dbReference type="EMBL" id="GAA5142978.1"/>
    </source>
</evidence>
<dbReference type="InterPro" id="IPR036661">
    <property type="entry name" value="Luciferase-like_sf"/>
</dbReference>
<proteinExistence type="predicted"/>
<sequence length="340" mass="36234">MGFQLGVYSFGNTPLSDDEGLGPTSQAIRDVLEAITLAEQVGLDFFGVGEHHRQIMPISSPSSVINAAAAVTTRIGLGSAVTVLATDDPVRVYQQHATAAALAPGRIEITAGRGSGTDSFPLYGYPLEDRDSLYAAKLDLLLAVNAAEQVTWDGPHRAQPLRDVLVVPRADPPMKIWLGSGGSPESSARAGSLGLPIAYGVLNGTADHWTRIAGTYREAGYRAGHDPATLEVSVAGHGFVSADGRAAKENFYWYESSVLRTVGRPVPDRAYFDNNYAPGGMTMVGDPGEIADRIIALQHVLGHNRQILQMDLGGIPQREVLRSIELLGTEVAPKVRAELE</sequence>
<dbReference type="Proteomes" id="UP001500804">
    <property type="component" value="Unassembled WGS sequence"/>
</dbReference>
<evidence type="ECO:0000256" key="2">
    <source>
        <dbReference type="ARBA" id="ARBA00023033"/>
    </source>
</evidence>
<dbReference type="InterPro" id="IPR011251">
    <property type="entry name" value="Luciferase-like_dom"/>
</dbReference>
<keyword evidence="2" id="KW-0503">Monooxygenase</keyword>
<dbReference type="SUPFAM" id="SSF51679">
    <property type="entry name" value="Bacterial luciferase-like"/>
    <property type="match status" value="1"/>
</dbReference>
<accession>A0ABP9P9M0</accession>
<evidence type="ECO:0000259" key="3">
    <source>
        <dbReference type="Pfam" id="PF00296"/>
    </source>
</evidence>
<dbReference type="PANTHER" id="PTHR30137:SF8">
    <property type="entry name" value="BLR5498 PROTEIN"/>
    <property type="match status" value="1"/>
</dbReference>
<dbReference type="Gene3D" id="3.20.20.30">
    <property type="entry name" value="Luciferase-like domain"/>
    <property type="match status" value="1"/>
</dbReference>
<feature type="domain" description="Luciferase-like" evidence="3">
    <location>
        <begin position="22"/>
        <end position="299"/>
    </location>
</feature>
<keyword evidence="1" id="KW-0560">Oxidoreductase</keyword>
<reference evidence="5" key="1">
    <citation type="journal article" date="2019" name="Int. J. Syst. Evol. Microbiol.">
        <title>The Global Catalogue of Microorganisms (GCM) 10K type strain sequencing project: providing services to taxonomists for standard genome sequencing and annotation.</title>
        <authorList>
            <consortium name="The Broad Institute Genomics Platform"/>
            <consortium name="The Broad Institute Genome Sequencing Center for Infectious Disease"/>
            <person name="Wu L."/>
            <person name="Ma J."/>
        </authorList>
    </citation>
    <scope>NUCLEOTIDE SEQUENCE [LARGE SCALE GENOMIC DNA]</scope>
    <source>
        <strain evidence="5">JCM 18302</strain>
    </source>
</reference>
<gene>
    <name evidence="4" type="ORF">GCM10023320_83840</name>
</gene>
<dbReference type="InterPro" id="IPR050766">
    <property type="entry name" value="Bact_Lucif_Oxidored"/>
</dbReference>